<evidence type="ECO:0000313" key="1">
    <source>
        <dbReference type="EMBL" id="NHZ64514.1"/>
    </source>
</evidence>
<dbReference type="RefSeq" id="WP_167238546.1">
    <property type="nucleotide sequence ID" value="NZ_WHJF01000055.1"/>
</dbReference>
<organism evidence="1 2">
    <name type="scientific">Massilia genomosp. 1</name>
    <dbReference type="NCBI Taxonomy" id="2609280"/>
    <lineage>
        <taxon>Bacteria</taxon>
        <taxon>Pseudomonadati</taxon>
        <taxon>Pseudomonadota</taxon>
        <taxon>Betaproteobacteria</taxon>
        <taxon>Burkholderiales</taxon>
        <taxon>Oxalobacteraceae</taxon>
        <taxon>Telluria group</taxon>
        <taxon>Massilia</taxon>
    </lineage>
</organism>
<evidence type="ECO:0000313" key="2">
    <source>
        <dbReference type="Proteomes" id="UP000610594"/>
    </source>
</evidence>
<protein>
    <submittedName>
        <fullName evidence="1">Uncharacterized protein</fullName>
    </submittedName>
</protein>
<dbReference type="EMBL" id="WHJF01000055">
    <property type="protein sequence ID" value="NHZ64514.1"/>
    <property type="molecule type" value="Genomic_DNA"/>
</dbReference>
<name>A0ABX0MP07_9BURK</name>
<sequence length="156" mass="17276">MEIQARWRATQIYDNGGNMKCLNCGNSSFDRPVDKSSLEIWHCKECGHECAVHCNYIPDLSEMQISDLFIGTASIGSGPEALKSLMKLKRVLAFAERFEPAQLEAQYRAGKHEWDLGCFLGFEVEQASAICQGAGISVRFEIARTPPYAPSAGQVQ</sequence>
<reference evidence="1 2" key="1">
    <citation type="submission" date="2019-10" db="EMBL/GenBank/DDBJ databases">
        <title>Taxonomy of Antarctic Massilia spp.: description of Massilia rubra sp. nov., Massilia aquatica sp. nov., Massilia mucilaginosa sp. nov., Massilia frigida sp. nov. isolated from streams, lakes and regoliths.</title>
        <authorList>
            <person name="Holochova P."/>
            <person name="Sedlacek I."/>
            <person name="Kralova S."/>
            <person name="Maslanova I."/>
            <person name="Busse H.-J."/>
            <person name="Stankova E."/>
            <person name="Vrbovska V."/>
            <person name="Kovarovic V."/>
            <person name="Bartak M."/>
            <person name="Svec P."/>
            <person name="Pantucek R."/>
        </authorList>
    </citation>
    <scope>NUCLEOTIDE SEQUENCE [LARGE SCALE GENOMIC DNA]</scope>
    <source>
        <strain evidence="1 2">CCM 8694</strain>
    </source>
</reference>
<proteinExistence type="predicted"/>
<comment type="caution">
    <text evidence="1">The sequence shown here is derived from an EMBL/GenBank/DDBJ whole genome shotgun (WGS) entry which is preliminary data.</text>
</comment>
<accession>A0ABX0MP07</accession>
<gene>
    <name evidence="1" type="ORF">F1735_19785</name>
</gene>
<dbReference type="Proteomes" id="UP000610594">
    <property type="component" value="Unassembled WGS sequence"/>
</dbReference>
<keyword evidence="2" id="KW-1185">Reference proteome</keyword>